<gene>
    <name evidence="1" type="ORF">B4U80_12607</name>
</gene>
<comment type="caution">
    <text evidence="1">The sequence shown here is derived from an EMBL/GenBank/DDBJ whole genome shotgun (WGS) entry which is preliminary data.</text>
</comment>
<feature type="non-terminal residue" evidence="1">
    <location>
        <position position="68"/>
    </location>
</feature>
<proteinExistence type="predicted"/>
<dbReference type="InterPro" id="IPR002347">
    <property type="entry name" value="SDR_fam"/>
</dbReference>
<keyword evidence="2" id="KW-1185">Reference proteome</keyword>
<evidence type="ECO:0000313" key="1">
    <source>
        <dbReference type="EMBL" id="RWS07354.1"/>
    </source>
</evidence>
<accession>A0A443QWG7</accession>
<dbReference type="SUPFAM" id="SSF51735">
    <property type="entry name" value="NAD(P)-binding Rossmann-fold domains"/>
    <property type="match status" value="1"/>
</dbReference>
<name>A0A443QWG7_9ACAR</name>
<dbReference type="Proteomes" id="UP000288716">
    <property type="component" value="Unassembled WGS sequence"/>
</dbReference>
<sequence length="68" mass="7688">MYEDLKDKVVLVTGVICDLSVDSDIEKLMKQTIDEFGQLDVLVNNAAYDKRGNILDADTLSEFDMQMN</sequence>
<dbReference type="Pfam" id="PF13561">
    <property type="entry name" value="adh_short_C2"/>
    <property type="match status" value="1"/>
</dbReference>
<dbReference type="OrthoDB" id="47007at2759"/>
<dbReference type="InterPro" id="IPR036291">
    <property type="entry name" value="NAD(P)-bd_dom_sf"/>
</dbReference>
<reference evidence="1 2" key="1">
    <citation type="journal article" date="2018" name="Gigascience">
        <title>Genomes of trombidid mites reveal novel predicted allergens and laterally-transferred genes associated with secondary metabolism.</title>
        <authorList>
            <person name="Dong X."/>
            <person name="Chaisiri K."/>
            <person name="Xia D."/>
            <person name="Armstrong S.D."/>
            <person name="Fang Y."/>
            <person name="Donnelly M.J."/>
            <person name="Kadowaki T."/>
            <person name="McGarry J.W."/>
            <person name="Darby A.C."/>
            <person name="Makepeace B.L."/>
        </authorList>
    </citation>
    <scope>NUCLEOTIDE SEQUENCE [LARGE SCALE GENOMIC DNA]</scope>
    <source>
        <strain evidence="1">UoL-UT</strain>
    </source>
</reference>
<dbReference type="VEuPathDB" id="VectorBase:LDEU014149"/>
<dbReference type="AlphaFoldDB" id="A0A443QWG7"/>
<protein>
    <submittedName>
        <fullName evidence="1">L-xylulose reductase-like protein</fullName>
    </submittedName>
</protein>
<dbReference type="EMBL" id="NCKV01051374">
    <property type="protein sequence ID" value="RWS07354.1"/>
    <property type="molecule type" value="Genomic_DNA"/>
</dbReference>
<organism evidence="1 2">
    <name type="scientific">Leptotrombidium deliense</name>
    <dbReference type="NCBI Taxonomy" id="299467"/>
    <lineage>
        <taxon>Eukaryota</taxon>
        <taxon>Metazoa</taxon>
        <taxon>Ecdysozoa</taxon>
        <taxon>Arthropoda</taxon>
        <taxon>Chelicerata</taxon>
        <taxon>Arachnida</taxon>
        <taxon>Acari</taxon>
        <taxon>Acariformes</taxon>
        <taxon>Trombidiformes</taxon>
        <taxon>Prostigmata</taxon>
        <taxon>Anystina</taxon>
        <taxon>Parasitengona</taxon>
        <taxon>Trombiculoidea</taxon>
        <taxon>Trombiculidae</taxon>
        <taxon>Leptotrombidium</taxon>
    </lineage>
</organism>
<evidence type="ECO:0000313" key="2">
    <source>
        <dbReference type="Proteomes" id="UP000288716"/>
    </source>
</evidence>
<dbReference type="Gene3D" id="3.40.50.720">
    <property type="entry name" value="NAD(P)-binding Rossmann-like Domain"/>
    <property type="match status" value="1"/>
</dbReference>